<dbReference type="Proteomes" id="UP000377798">
    <property type="component" value="Unassembled WGS sequence"/>
</dbReference>
<organism evidence="1 2">
    <name type="scientific">Urinicoccus massiliensis</name>
    <dbReference type="NCBI Taxonomy" id="1723382"/>
    <lineage>
        <taxon>Bacteria</taxon>
        <taxon>Bacillati</taxon>
        <taxon>Bacillota</taxon>
        <taxon>Tissierellia</taxon>
        <taxon>Tissierellales</taxon>
        <taxon>Peptoniphilaceae</taxon>
        <taxon>Urinicoccus</taxon>
    </lineage>
</organism>
<comment type="caution">
    <text evidence="1">The sequence shown here is derived from an EMBL/GenBank/DDBJ whole genome shotgun (WGS) entry which is preliminary data.</text>
</comment>
<evidence type="ECO:0000313" key="2">
    <source>
        <dbReference type="Proteomes" id="UP000377798"/>
    </source>
</evidence>
<keyword evidence="2" id="KW-1185">Reference proteome</keyword>
<proteinExistence type="predicted"/>
<protein>
    <submittedName>
        <fullName evidence="1">Uncharacterized protein</fullName>
    </submittedName>
</protein>
<reference evidence="1 2" key="1">
    <citation type="submission" date="2019-02" db="EMBL/GenBank/DDBJ databases">
        <authorList>
            <consortium name="Pathogen Informatics"/>
        </authorList>
    </citation>
    <scope>NUCLEOTIDE SEQUENCE [LARGE SCALE GENOMIC DNA]</scope>
    <source>
        <strain evidence="1 2">3012STDY7089603</strain>
    </source>
</reference>
<evidence type="ECO:0000313" key="1">
    <source>
        <dbReference type="EMBL" id="VFB16590.1"/>
    </source>
</evidence>
<sequence>MLKSIVSQVINGVVGKISDDLEDKFEKFKEQRNRSNNWCKVVEDAVTATEGIDKEIGNYVFKQLPIITFRRQLFENTDSDIITNFVLTLAIELCRFNKEEFSIPLGIAVAENCIKMSKNQKDFQKLDVHKSELKDIIDNREKLYKAYFKLFDDINGIQKLRVFYPKNGESWLRWEKDYSVDINVNLSKGLPFGFCREGFDYQKILDNDNNGEFLKCAYIRNEKEILRFNVVTP</sequence>
<name>A0A8H2M969_9FIRM</name>
<gene>
    <name evidence="1" type="ORF">NCTC13150_01140</name>
</gene>
<dbReference type="RefSeq" id="WP_131749243.1">
    <property type="nucleotide sequence ID" value="NZ_CAACYI010000001.1"/>
</dbReference>
<dbReference type="AlphaFoldDB" id="A0A8H2M969"/>
<accession>A0A8H2M969</accession>
<dbReference type="EMBL" id="CAACYI010000001">
    <property type="protein sequence ID" value="VFB16590.1"/>
    <property type="molecule type" value="Genomic_DNA"/>
</dbReference>